<proteinExistence type="predicted"/>
<name>A0AAD9NG64_9ANNE</name>
<dbReference type="AlphaFoldDB" id="A0AAD9NG64"/>
<keyword evidence="2" id="KW-1185">Reference proteome</keyword>
<evidence type="ECO:0000313" key="2">
    <source>
        <dbReference type="Proteomes" id="UP001208570"/>
    </source>
</evidence>
<sequence length="125" mass="14010">MSSISWCLSGSLEANLATLLLKKPTLVADFSVLSRFLESQWLKAERDAVEVIYFQRTRSVKGRSPVETEERLRGLAGSVLDHISLPPDQKTITNDESKRLDFTSGSLRIGFLVRIATKGDETWII</sequence>
<reference evidence="1" key="1">
    <citation type="journal article" date="2023" name="Mol. Biol. Evol.">
        <title>Third-Generation Sequencing Reveals the Adaptive Role of the Epigenome in Three Deep-Sea Polychaetes.</title>
        <authorList>
            <person name="Perez M."/>
            <person name="Aroh O."/>
            <person name="Sun Y."/>
            <person name="Lan Y."/>
            <person name="Juniper S.K."/>
            <person name="Young C.R."/>
            <person name="Angers B."/>
            <person name="Qian P.Y."/>
        </authorList>
    </citation>
    <scope>NUCLEOTIDE SEQUENCE</scope>
    <source>
        <strain evidence="1">P08H-3</strain>
    </source>
</reference>
<protein>
    <submittedName>
        <fullName evidence="1">Uncharacterized protein</fullName>
    </submittedName>
</protein>
<gene>
    <name evidence="1" type="ORF">LSH36_32g13038</name>
</gene>
<accession>A0AAD9NG64</accession>
<organism evidence="1 2">
    <name type="scientific">Paralvinella palmiformis</name>
    <dbReference type="NCBI Taxonomy" id="53620"/>
    <lineage>
        <taxon>Eukaryota</taxon>
        <taxon>Metazoa</taxon>
        <taxon>Spiralia</taxon>
        <taxon>Lophotrochozoa</taxon>
        <taxon>Annelida</taxon>
        <taxon>Polychaeta</taxon>
        <taxon>Sedentaria</taxon>
        <taxon>Canalipalpata</taxon>
        <taxon>Terebellida</taxon>
        <taxon>Terebelliformia</taxon>
        <taxon>Alvinellidae</taxon>
        <taxon>Paralvinella</taxon>
    </lineage>
</organism>
<evidence type="ECO:0000313" key="1">
    <source>
        <dbReference type="EMBL" id="KAK2167081.1"/>
    </source>
</evidence>
<dbReference type="EMBL" id="JAODUP010000032">
    <property type="protein sequence ID" value="KAK2167081.1"/>
    <property type="molecule type" value="Genomic_DNA"/>
</dbReference>
<dbReference type="Proteomes" id="UP001208570">
    <property type="component" value="Unassembled WGS sequence"/>
</dbReference>
<comment type="caution">
    <text evidence="1">The sequence shown here is derived from an EMBL/GenBank/DDBJ whole genome shotgun (WGS) entry which is preliminary data.</text>
</comment>